<dbReference type="Gene3D" id="3.10.450.50">
    <property type="match status" value="1"/>
</dbReference>
<dbReference type="RefSeq" id="WP_131329795.1">
    <property type="nucleotide sequence ID" value="NZ_CP044016.1"/>
</dbReference>
<organism evidence="1 2">
    <name type="scientific">Rhizosphaericola mali</name>
    <dbReference type="NCBI Taxonomy" id="2545455"/>
    <lineage>
        <taxon>Bacteria</taxon>
        <taxon>Pseudomonadati</taxon>
        <taxon>Bacteroidota</taxon>
        <taxon>Chitinophagia</taxon>
        <taxon>Chitinophagales</taxon>
        <taxon>Chitinophagaceae</taxon>
        <taxon>Rhizosphaericola</taxon>
    </lineage>
</organism>
<gene>
    <name evidence="1" type="ORF">E0W69_009335</name>
</gene>
<dbReference type="EMBL" id="CP044016">
    <property type="protein sequence ID" value="QES88847.1"/>
    <property type="molecule type" value="Genomic_DNA"/>
</dbReference>
<dbReference type="KEGG" id="arac:E0W69_009335"/>
<name>A0A5P2G0Y5_9BACT</name>
<evidence type="ECO:0000313" key="2">
    <source>
        <dbReference type="Proteomes" id="UP000292424"/>
    </source>
</evidence>
<reference evidence="1 2" key="1">
    <citation type="submission" date="2019-09" db="EMBL/GenBank/DDBJ databases">
        <title>Complete genome sequence of Arachidicoccus sp. B3-10 isolated from apple orchard soil.</title>
        <authorList>
            <person name="Kim H.S."/>
            <person name="Han K.-I."/>
            <person name="Suh M.K."/>
            <person name="Lee K.C."/>
            <person name="Eom M.K."/>
            <person name="Kim J.-S."/>
            <person name="Kang S.W."/>
            <person name="Sin Y."/>
            <person name="Lee J.-S."/>
        </authorList>
    </citation>
    <scope>NUCLEOTIDE SEQUENCE [LARGE SCALE GENOMIC DNA]</scope>
    <source>
        <strain evidence="1 2">B3-10</strain>
    </source>
</reference>
<dbReference type="InterPro" id="IPR004027">
    <property type="entry name" value="SEC_C_motif"/>
</dbReference>
<keyword evidence="2" id="KW-1185">Reference proteome</keyword>
<dbReference type="OrthoDB" id="1551443at2"/>
<dbReference type="AlphaFoldDB" id="A0A5P2G0Y5"/>
<accession>A0A5P2G0Y5</accession>
<sequence>MKKLNKMTPQKITFTVTKFIDSLNATHEPILLDVEAEEGAEERDCFPVVQKKVEKEGGRMIMGWQIWQFKDLYIEAECHAVWEDKNEDLHDITPKPESVKKILFVEDSNLIYDDKQIENIILNTSNNKLVDDLIEVSHAIFKFDNKGIRAETYNLSDILNSEQVDYKTYLWTMREMITSILQNKGSRNSKCPCNSGKKFIECHRKGFETKIKLDL</sequence>
<dbReference type="Proteomes" id="UP000292424">
    <property type="component" value="Chromosome"/>
</dbReference>
<evidence type="ECO:0000313" key="1">
    <source>
        <dbReference type="EMBL" id="QES88847.1"/>
    </source>
</evidence>
<dbReference type="Pfam" id="PF02810">
    <property type="entry name" value="SEC-C"/>
    <property type="match status" value="1"/>
</dbReference>
<protein>
    <submittedName>
        <fullName evidence="1">SEC-C domain-containing protein</fullName>
    </submittedName>
</protein>
<dbReference type="SUPFAM" id="SSF103642">
    <property type="entry name" value="Sec-C motif"/>
    <property type="match status" value="1"/>
</dbReference>
<proteinExistence type="predicted"/>